<organism evidence="1 2">
    <name type="scientific">Protopolystoma xenopodis</name>
    <dbReference type="NCBI Taxonomy" id="117903"/>
    <lineage>
        <taxon>Eukaryota</taxon>
        <taxon>Metazoa</taxon>
        <taxon>Spiralia</taxon>
        <taxon>Lophotrochozoa</taxon>
        <taxon>Platyhelminthes</taxon>
        <taxon>Monogenea</taxon>
        <taxon>Polyopisthocotylea</taxon>
        <taxon>Polystomatidea</taxon>
        <taxon>Polystomatidae</taxon>
        <taxon>Protopolystoma</taxon>
    </lineage>
</organism>
<reference evidence="1" key="1">
    <citation type="submission" date="2018-11" db="EMBL/GenBank/DDBJ databases">
        <authorList>
            <consortium name="Pathogen Informatics"/>
        </authorList>
    </citation>
    <scope>NUCLEOTIDE SEQUENCE</scope>
</reference>
<accession>A0A448WH67</accession>
<dbReference type="AlphaFoldDB" id="A0A448WH67"/>
<evidence type="ECO:0000313" key="1">
    <source>
        <dbReference type="EMBL" id="VEL11701.1"/>
    </source>
</evidence>
<evidence type="ECO:0000313" key="2">
    <source>
        <dbReference type="Proteomes" id="UP000784294"/>
    </source>
</evidence>
<gene>
    <name evidence="1" type="ORF">PXEA_LOCUS5141</name>
</gene>
<comment type="caution">
    <text evidence="1">The sequence shown here is derived from an EMBL/GenBank/DDBJ whole genome shotgun (WGS) entry which is preliminary data.</text>
</comment>
<sequence length="121" mass="13101">MEPQLCTDSGAILGAASSFSRTGDIASPMLNPRSDFVNSNLALGFSQVSAVSTTDEKKKNASPALVSHDISSIRPSNSLKLQHFDTKTGPDVESMSSHIFFSQSLHINPSDKVFVTYYLIY</sequence>
<protein>
    <submittedName>
        <fullName evidence="1">Uncharacterized protein</fullName>
    </submittedName>
</protein>
<keyword evidence="2" id="KW-1185">Reference proteome</keyword>
<dbReference type="EMBL" id="CAAALY010012570">
    <property type="protein sequence ID" value="VEL11701.1"/>
    <property type="molecule type" value="Genomic_DNA"/>
</dbReference>
<name>A0A448WH67_9PLAT</name>
<dbReference type="Proteomes" id="UP000784294">
    <property type="component" value="Unassembled WGS sequence"/>
</dbReference>
<proteinExistence type="predicted"/>